<protein>
    <submittedName>
        <fullName evidence="3">NUDIX-domain protein</fullName>
    </submittedName>
</protein>
<gene>
    <name evidence="3" type="ORF">ThesuDRAFT_01145</name>
</gene>
<dbReference type="Gene3D" id="3.90.79.10">
    <property type="entry name" value="Nucleoside Triphosphate Pyrophosphohydrolase"/>
    <property type="match status" value="1"/>
</dbReference>
<dbReference type="PROSITE" id="PS51462">
    <property type="entry name" value="NUDIX"/>
    <property type="match status" value="1"/>
</dbReference>
<evidence type="ECO:0000313" key="4">
    <source>
        <dbReference type="Proteomes" id="UP000005710"/>
    </source>
</evidence>
<dbReference type="HOGENOM" id="CLU_586513_0_0_9"/>
<reference evidence="3" key="2">
    <citation type="submission" date="2012-10" db="EMBL/GenBank/DDBJ databases">
        <title>Improved high-quality draft of Thermaerobacter subterraneus C21, DSM 13965.</title>
        <authorList>
            <consortium name="DOE Joint Genome Institute"/>
            <person name="Eisen J."/>
            <person name="Huntemann M."/>
            <person name="Wei C.-L."/>
            <person name="Han J."/>
            <person name="Detter J.C."/>
            <person name="Han C."/>
            <person name="Tapia R."/>
            <person name="Chen A."/>
            <person name="Kyrpides N."/>
            <person name="Mavromatis K."/>
            <person name="Markowitz V."/>
            <person name="Szeto E."/>
            <person name="Ivanova N."/>
            <person name="Mikhailova N."/>
            <person name="Ovchinnikova G."/>
            <person name="Pagani I."/>
            <person name="Pati A."/>
            <person name="Goodwin L."/>
            <person name="Nordberg H.P."/>
            <person name="Cantor M.N."/>
            <person name="Hua S.X."/>
            <person name="Woyke T."/>
            <person name="Eisen J."/>
            <person name="Klenk H.-P."/>
        </authorList>
    </citation>
    <scope>NUCLEOTIDE SEQUENCE [LARGE SCALE GENOMIC DNA]</scope>
    <source>
        <strain evidence="3">DSM 13965</strain>
    </source>
</reference>
<dbReference type="AlphaFoldDB" id="K6Q2G0"/>
<dbReference type="EMBL" id="AENY02000002">
    <property type="protein sequence ID" value="EKP95393.1"/>
    <property type="molecule type" value="Genomic_DNA"/>
</dbReference>
<evidence type="ECO:0000259" key="2">
    <source>
        <dbReference type="PROSITE" id="PS51462"/>
    </source>
</evidence>
<sequence length="466" mass="52377">MDHSTGRPTLVAAVTAETIALEVHWGREVYYLEVSDGAVRYRETTRWDRNASYIENLVDLDKLVGDLRSRYRTRYPTLGSRPVVAELEFDNHQLTVRRCTERTTPRPVPWTVEERWPREAAWYEKWSETRFVWGAFDCEGVVACVDDGHGHPDEPATGGRDPHRGDHPAVILLTGRPPLWETGRLASLLRQGRPVVVLDSEDGFHLAPRHDRLPPPGVPRDRFGYMSVAWLPAQALVGRTVRVISDGQQGILLVRRPDRPAHAPVIRGVTHDKTHDHGKTHDKEDALGNAPHPTGAGNAGDRARSVQDRRRTDLLPASRHRVTLTPVPKDFIPPFEQVTSVGVIAFTREGKVAVTLQSRGFDIPGGHVQRGDRSLEETARREALEEARVTLGKVEYLGALRSTYYSEPTYIVLMAAMVEQVLPFAPSPDHRLRLFLTPEQFASVYSAGDRERMQAAVRQARALFFP</sequence>
<dbReference type="Pfam" id="PF00293">
    <property type="entry name" value="NUDIX"/>
    <property type="match status" value="1"/>
</dbReference>
<keyword evidence="4" id="KW-1185">Reference proteome</keyword>
<feature type="domain" description="Nudix hydrolase" evidence="2">
    <location>
        <begin position="336"/>
        <end position="458"/>
    </location>
</feature>
<evidence type="ECO:0000256" key="1">
    <source>
        <dbReference type="SAM" id="MobiDB-lite"/>
    </source>
</evidence>
<feature type="compositionally biased region" description="Basic and acidic residues" evidence="1">
    <location>
        <begin position="301"/>
        <end position="311"/>
    </location>
</feature>
<proteinExistence type="predicted"/>
<dbReference type="InterPro" id="IPR015797">
    <property type="entry name" value="NUDIX_hydrolase-like_dom_sf"/>
</dbReference>
<reference evidence="3" key="1">
    <citation type="submission" date="2010-10" db="EMBL/GenBank/DDBJ databases">
        <authorList>
            <consortium name="US DOE Joint Genome Institute (JGI-PGF)"/>
            <person name="Lucas S."/>
            <person name="Copeland A."/>
            <person name="Lapidus A."/>
            <person name="Bruce D."/>
            <person name="Goodwin L."/>
            <person name="Pitluck S."/>
            <person name="Kyrpides N."/>
            <person name="Mavromatis K."/>
            <person name="Detter J.C."/>
            <person name="Han C."/>
            <person name="Land M."/>
            <person name="Hauser L."/>
            <person name="Markowitz V."/>
            <person name="Cheng J.-F."/>
            <person name="Hugenholtz P."/>
            <person name="Woyke T."/>
            <person name="Wu D."/>
            <person name="Pukall R."/>
            <person name="Wahrenburg C."/>
            <person name="Brambilla E."/>
            <person name="Klenk H.-P."/>
            <person name="Eisen J.A."/>
        </authorList>
    </citation>
    <scope>NUCLEOTIDE SEQUENCE [LARGE SCALE GENOMIC DNA]</scope>
    <source>
        <strain evidence="3">DSM 13965</strain>
    </source>
</reference>
<evidence type="ECO:0000313" key="3">
    <source>
        <dbReference type="EMBL" id="EKP95393.1"/>
    </source>
</evidence>
<dbReference type="eggNOG" id="COG1051">
    <property type="taxonomic scope" value="Bacteria"/>
</dbReference>
<dbReference type="Proteomes" id="UP000005710">
    <property type="component" value="Unassembled WGS sequence"/>
</dbReference>
<dbReference type="STRING" id="867903.ThesuDRAFT_01145"/>
<comment type="caution">
    <text evidence="3">The sequence shown here is derived from an EMBL/GenBank/DDBJ whole genome shotgun (WGS) entry which is preliminary data.</text>
</comment>
<accession>K6Q2G0</accession>
<name>K6Q2G0_9FIRM</name>
<dbReference type="SUPFAM" id="SSF55811">
    <property type="entry name" value="Nudix"/>
    <property type="match status" value="1"/>
</dbReference>
<dbReference type="RefSeq" id="WP_006903406.1">
    <property type="nucleotide sequence ID" value="NZ_JH976535.1"/>
</dbReference>
<dbReference type="OrthoDB" id="9804442at2"/>
<feature type="region of interest" description="Disordered" evidence="1">
    <location>
        <begin position="271"/>
        <end position="311"/>
    </location>
</feature>
<dbReference type="InterPro" id="IPR000086">
    <property type="entry name" value="NUDIX_hydrolase_dom"/>
</dbReference>
<feature type="compositionally biased region" description="Basic and acidic residues" evidence="1">
    <location>
        <begin position="271"/>
        <end position="286"/>
    </location>
</feature>
<organism evidence="3 4">
    <name type="scientific">Thermaerobacter subterraneus DSM 13965</name>
    <dbReference type="NCBI Taxonomy" id="867903"/>
    <lineage>
        <taxon>Bacteria</taxon>
        <taxon>Bacillati</taxon>
        <taxon>Bacillota</taxon>
        <taxon>Clostridia</taxon>
        <taxon>Eubacteriales</taxon>
        <taxon>Clostridiales Family XVII. Incertae Sedis</taxon>
        <taxon>Thermaerobacter</taxon>
    </lineage>
</organism>